<keyword evidence="1" id="KW-0378">Hydrolase</keyword>
<dbReference type="SMART" id="SM00939">
    <property type="entry name" value="PepX_C"/>
    <property type="match status" value="1"/>
</dbReference>
<name>A0A4R7FT41_9MICO</name>
<dbReference type="Proteomes" id="UP000295344">
    <property type="component" value="Unassembled WGS sequence"/>
</dbReference>
<evidence type="ECO:0000259" key="2">
    <source>
        <dbReference type="SMART" id="SM00939"/>
    </source>
</evidence>
<dbReference type="InterPro" id="IPR005674">
    <property type="entry name" value="CocE/Ser_esterase"/>
</dbReference>
<organism evidence="3 4">
    <name type="scientific">Amnibacterium kyonggiense</name>
    <dbReference type="NCBI Taxonomy" id="595671"/>
    <lineage>
        <taxon>Bacteria</taxon>
        <taxon>Bacillati</taxon>
        <taxon>Actinomycetota</taxon>
        <taxon>Actinomycetes</taxon>
        <taxon>Micrococcales</taxon>
        <taxon>Microbacteriaceae</taxon>
        <taxon>Amnibacterium</taxon>
    </lineage>
</organism>
<dbReference type="OrthoDB" id="5240615at2"/>
<dbReference type="Gene3D" id="1.10.3020.10">
    <property type="entry name" value="alpha-amino acid ester hydrolase ( Helical cap domain)"/>
    <property type="match status" value="1"/>
</dbReference>
<feature type="domain" description="Xaa-Pro dipeptidyl-peptidase C-terminal" evidence="2">
    <location>
        <begin position="314"/>
        <end position="552"/>
    </location>
</feature>
<protein>
    <recommendedName>
        <fullName evidence="2">Xaa-Pro dipeptidyl-peptidase C-terminal domain-containing protein</fullName>
    </recommendedName>
</protein>
<proteinExistence type="predicted"/>
<dbReference type="Gene3D" id="3.40.50.1820">
    <property type="entry name" value="alpha/beta hydrolase"/>
    <property type="match status" value="1"/>
</dbReference>
<keyword evidence="4" id="KW-1185">Reference proteome</keyword>
<dbReference type="AlphaFoldDB" id="A0A4R7FT41"/>
<comment type="caution">
    <text evidence="3">The sequence shown here is derived from an EMBL/GenBank/DDBJ whole genome shotgun (WGS) entry which is preliminary data.</text>
</comment>
<dbReference type="Pfam" id="PF02129">
    <property type="entry name" value="Peptidase_S15"/>
    <property type="match status" value="1"/>
</dbReference>
<dbReference type="SUPFAM" id="SSF49785">
    <property type="entry name" value="Galactose-binding domain-like"/>
    <property type="match status" value="1"/>
</dbReference>
<dbReference type="NCBIfam" id="TIGR00976">
    <property type="entry name" value="CocE_NonD"/>
    <property type="match status" value="1"/>
</dbReference>
<dbReference type="RefSeq" id="WP_133765684.1">
    <property type="nucleotide sequence ID" value="NZ_BAAARP010000003.1"/>
</dbReference>
<dbReference type="GO" id="GO:0008239">
    <property type="term" value="F:dipeptidyl-peptidase activity"/>
    <property type="evidence" value="ECO:0007669"/>
    <property type="project" value="InterPro"/>
</dbReference>
<dbReference type="InterPro" id="IPR008979">
    <property type="entry name" value="Galactose-bd-like_sf"/>
</dbReference>
<sequence>MRRRRAHPLAPIGRRAVERFVGLPAGTTDYAWTRDLRTPMRDGTVLLADLYRPRGAGPLPVVLIRTPYGRRTVLGRLFAIVLARRGFQVLLQSVRGTFGSGGAFRPWTAEHEDGLDTLAWVRAQRWCDGRVATTGASYFGHTQWAVAPYADPPLVAASMHITAARVRDILAEHGVPVAINGLGWSDSIARQELPFASRLLSGFRVRRRLVAALRTRPLREADVALLGAPGVFWRDLADHNVPGDPFFDVADHHRAPLDRMPPVNMVTGWWDLFLEPQLRDVTRLQAAGVPVRITVGPWLHGASPEIREVLRSDIEWLEHHLHGGPAPAGPPVRLFLQGAGTWLDFEHWPPEGTTTEERFLAPAGRLDPAAPDAAAPSAFVFDPDDPTPVPGGPLLAPPGEQADDSALGGRADVLVFTGAPEPADLDVVGEVWATVFVRPELEHADVFVRVDDVDEHGTSRNVVEGIRRLEPSTVPAEDVEVGADGVLAVRVELFPTAYRVRAGHRLRVVVGGGAFPRFAVNLGVAGSQADAVSGRPGRVEVLHDAAHPSRLTLAVLPDAAQRTAPASSAS</sequence>
<dbReference type="Gene3D" id="2.60.120.260">
    <property type="entry name" value="Galactose-binding domain-like"/>
    <property type="match status" value="1"/>
</dbReference>
<dbReference type="EMBL" id="SOAM01000001">
    <property type="protein sequence ID" value="TDS81047.1"/>
    <property type="molecule type" value="Genomic_DNA"/>
</dbReference>
<reference evidence="3 4" key="1">
    <citation type="submission" date="2019-03" db="EMBL/GenBank/DDBJ databases">
        <title>Genomic Encyclopedia of Archaeal and Bacterial Type Strains, Phase II (KMG-II): from individual species to whole genera.</title>
        <authorList>
            <person name="Goeker M."/>
        </authorList>
    </citation>
    <scope>NUCLEOTIDE SEQUENCE [LARGE SCALE GENOMIC DNA]</scope>
    <source>
        <strain evidence="3 4">DSM 24782</strain>
    </source>
</reference>
<dbReference type="InterPro" id="IPR029058">
    <property type="entry name" value="AB_hydrolase_fold"/>
</dbReference>
<evidence type="ECO:0000313" key="4">
    <source>
        <dbReference type="Proteomes" id="UP000295344"/>
    </source>
</evidence>
<dbReference type="SUPFAM" id="SSF53474">
    <property type="entry name" value="alpha/beta-Hydrolases"/>
    <property type="match status" value="1"/>
</dbReference>
<gene>
    <name evidence="3" type="ORF">CLV52_1621</name>
</gene>
<evidence type="ECO:0000313" key="3">
    <source>
        <dbReference type="EMBL" id="TDS81047.1"/>
    </source>
</evidence>
<evidence type="ECO:0000256" key="1">
    <source>
        <dbReference type="ARBA" id="ARBA00022801"/>
    </source>
</evidence>
<dbReference type="InterPro" id="IPR000383">
    <property type="entry name" value="Xaa-Pro-like_dom"/>
</dbReference>
<dbReference type="Pfam" id="PF08530">
    <property type="entry name" value="PepX_C"/>
    <property type="match status" value="1"/>
</dbReference>
<accession>A0A4R7FT41</accession>
<dbReference type="InterPro" id="IPR013736">
    <property type="entry name" value="Xaa-Pro_dipept_C"/>
</dbReference>